<dbReference type="Gene3D" id="2.10.25.10">
    <property type="entry name" value="Laminin"/>
    <property type="match status" value="3"/>
</dbReference>
<dbReference type="Pfam" id="PF12810">
    <property type="entry name" value="ALK_LTK_GRD"/>
    <property type="match status" value="1"/>
</dbReference>
<keyword evidence="7 20" id="KW-0732">Signal</keyword>
<evidence type="ECO:0000256" key="5">
    <source>
        <dbReference type="ARBA" id="ARBA00022679"/>
    </source>
</evidence>
<evidence type="ECO:0000256" key="1">
    <source>
        <dbReference type="ARBA" id="ARBA00004251"/>
    </source>
</evidence>
<dbReference type="EMBL" id="CALNXI010000649">
    <property type="protein sequence ID" value="CAH3030676.1"/>
    <property type="molecule type" value="Genomic_DNA"/>
</dbReference>
<proteinExistence type="predicted"/>
<feature type="region of interest" description="Disordered" evidence="19">
    <location>
        <begin position="580"/>
        <end position="599"/>
    </location>
</feature>
<dbReference type="PROSITE" id="PS50026">
    <property type="entry name" value="EGF_3"/>
    <property type="match status" value="3"/>
</dbReference>
<feature type="region of interest" description="Disordered" evidence="19">
    <location>
        <begin position="490"/>
        <end position="566"/>
    </location>
</feature>
<gene>
    <name evidence="22" type="ORF">PEVE_00038343</name>
</gene>
<feature type="compositionally biased region" description="Low complexity" evidence="19">
    <location>
        <begin position="580"/>
        <end position="590"/>
    </location>
</feature>
<dbReference type="EC" id="2.7.10.1" evidence="2"/>
<dbReference type="InterPro" id="IPR000742">
    <property type="entry name" value="EGF"/>
</dbReference>
<evidence type="ECO:0000256" key="7">
    <source>
        <dbReference type="ARBA" id="ARBA00022729"/>
    </source>
</evidence>
<evidence type="ECO:0000256" key="18">
    <source>
        <dbReference type="PROSITE-ProRule" id="PRU00076"/>
    </source>
</evidence>
<dbReference type="InterPro" id="IPR055163">
    <property type="entry name" value="ALK/LTK-like_GRD"/>
</dbReference>
<feature type="domain" description="EGF-like" evidence="21">
    <location>
        <begin position="244"/>
        <end position="284"/>
    </location>
</feature>
<keyword evidence="17" id="KW-0325">Glycoprotein</keyword>
<evidence type="ECO:0000256" key="9">
    <source>
        <dbReference type="ARBA" id="ARBA00022741"/>
    </source>
</evidence>
<evidence type="ECO:0000256" key="16">
    <source>
        <dbReference type="ARBA" id="ARBA00023170"/>
    </source>
</evidence>
<evidence type="ECO:0000256" key="13">
    <source>
        <dbReference type="ARBA" id="ARBA00023136"/>
    </source>
</evidence>
<dbReference type="InterPro" id="IPR024731">
    <property type="entry name" value="NELL2-like_EGF"/>
</dbReference>
<evidence type="ECO:0000256" key="11">
    <source>
        <dbReference type="ARBA" id="ARBA00022840"/>
    </source>
</evidence>
<keyword evidence="14" id="KW-0829">Tyrosine-protein kinase</keyword>
<feature type="compositionally biased region" description="Low complexity" evidence="19">
    <location>
        <begin position="444"/>
        <end position="462"/>
    </location>
</feature>
<evidence type="ECO:0000256" key="20">
    <source>
        <dbReference type="SAM" id="SignalP"/>
    </source>
</evidence>
<dbReference type="CDD" id="cd00054">
    <property type="entry name" value="EGF_CA"/>
    <property type="match status" value="3"/>
</dbReference>
<dbReference type="SMART" id="SM00181">
    <property type="entry name" value="EGF"/>
    <property type="match status" value="3"/>
</dbReference>
<evidence type="ECO:0000256" key="15">
    <source>
        <dbReference type="ARBA" id="ARBA00023157"/>
    </source>
</evidence>
<reference evidence="22 23" key="1">
    <citation type="submission" date="2022-05" db="EMBL/GenBank/DDBJ databases">
        <authorList>
            <consortium name="Genoscope - CEA"/>
            <person name="William W."/>
        </authorList>
    </citation>
    <scope>NUCLEOTIDE SEQUENCE [LARGE SCALE GENOMIC DNA]</scope>
</reference>
<evidence type="ECO:0000256" key="10">
    <source>
        <dbReference type="ARBA" id="ARBA00022777"/>
    </source>
</evidence>
<keyword evidence="6" id="KW-0812">Transmembrane</keyword>
<dbReference type="Pfam" id="PF12947">
    <property type="entry name" value="EGF_3"/>
    <property type="match status" value="3"/>
</dbReference>
<keyword evidence="15" id="KW-1015">Disulfide bond</keyword>
<evidence type="ECO:0000256" key="2">
    <source>
        <dbReference type="ARBA" id="ARBA00011902"/>
    </source>
</evidence>
<comment type="subcellular location">
    <subcellularLocation>
        <location evidence="1">Cell membrane</location>
        <topology evidence="1">Single-pass type I membrane protein</topology>
    </subcellularLocation>
</comment>
<dbReference type="PROSITE" id="PS01187">
    <property type="entry name" value="EGF_CA"/>
    <property type="match status" value="1"/>
</dbReference>
<evidence type="ECO:0000313" key="23">
    <source>
        <dbReference type="Proteomes" id="UP001159427"/>
    </source>
</evidence>
<sequence length="599" mass="62064">MHEKAAVTGLLFNIFFLGLIRKAATTDQCNGPRQIPIRGKMLKGHIYETRWVRSGYAECLFVCREEKVCQSFNFVVKESKCEFNNRTKEACSPEDFVSDPHRLYVKLDVSRVPLGSIPELPATSCQEINKNEGKKLDSGKYWMSLSGKIDHVYCNMSTVPEDIDECKSEIHDCHVKASCINTLSSYNCTCRPGYKGNGTICTDIDECKNESHDCHVNANCTNTLGSYNCSCWPGYKGNGTICTDINECTTKTDNCDVNAACTNTVGSHVCACKFGSSGDGITCYDSRNVFMYIIKYNTLSLSAPWSFTTNGQGRNGSIQTFTVPKTTRYRIRAWGARGGTHSTNYGSYPGTYYGGKGAYKEGTFTFNKGTVLNIVVGQRGGDSVEVKEGWSTNMTAAQLGLSVEDNAGTGGGGGSFVYTTSNVLLLAAGGGGGASSGYNGVDGQSGTSGTSSVGRGSSQVRSGGSGGNPGHCNSAGASYHGGVGAGWSGQGCSRAGPPHGERGGSRAQGWVGGRAGMMNSGNNGGPPPGAVGGFGGGGGGSEDNGASGGGGGYSGGGSGTYPNQAGGGGGSYCSGSNCSGVSGGNSNDNGFVKIVELSD</sequence>
<keyword evidence="12" id="KW-1133">Transmembrane helix</keyword>
<dbReference type="PANTHER" id="PTHR24039">
    <property type="entry name" value="FIBRILLIN-RELATED"/>
    <property type="match status" value="1"/>
</dbReference>
<evidence type="ECO:0000256" key="6">
    <source>
        <dbReference type="ARBA" id="ARBA00022692"/>
    </source>
</evidence>
<keyword evidence="3" id="KW-1003">Cell membrane</keyword>
<keyword evidence="8" id="KW-0677">Repeat</keyword>
<keyword evidence="16" id="KW-0675">Receptor</keyword>
<organism evidence="22 23">
    <name type="scientific">Porites evermanni</name>
    <dbReference type="NCBI Taxonomy" id="104178"/>
    <lineage>
        <taxon>Eukaryota</taxon>
        <taxon>Metazoa</taxon>
        <taxon>Cnidaria</taxon>
        <taxon>Anthozoa</taxon>
        <taxon>Hexacorallia</taxon>
        <taxon>Scleractinia</taxon>
        <taxon>Fungiina</taxon>
        <taxon>Poritidae</taxon>
        <taxon>Porites</taxon>
    </lineage>
</organism>
<dbReference type="InterPro" id="IPR009030">
    <property type="entry name" value="Growth_fac_rcpt_cys_sf"/>
</dbReference>
<evidence type="ECO:0000256" key="12">
    <source>
        <dbReference type="ARBA" id="ARBA00022989"/>
    </source>
</evidence>
<evidence type="ECO:0000256" key="4">
    <source>
        <dbReference type="ARBA" id="ARBA00022536"/>
    </source>
</evidence>
<evidence type="ECO:0000256" key="14">
    <source>
        <dbReference type="ARBA" id="ARBA00023137"/>
    </source>
</evidence>
<dbReference type="PANTHER" id="PTHR24039:SF58">
    <property type="entry name" value="EGF-LIKE DOMAIN-CONTAINING PROTEIN"/>
    <property type="match status" value="1"/>
</dbReference>
<evidence type="ECO:0000256" key="17">
    <source>
        <dbReference type="ARBA" id="ARBA00023180"/>
    </source>
</evidence>
<feature type="region of interest" description="Disordered" evidence="19">
    <location>
        <begin position="439"/>
        <end position="473"/>
    </location>
</feature>
<feature type="domain" description="EGF-like" evidence="21">
    <location>
        <begin position="203"/>
        <end position="243"/>
    </location>
</feature>
<dbReference type="InterPro" id="IPR000152">
    <property type="entry name" value="EGF-type_Asp/Asn_hydroxyl_site"/>
</dbReference>
<keyword evidence="4 18" id="KW-0245">EGF-like domain</keyword>
<keyword evidence="5" id="KW-0808">Transferase</keyword>
<keyword evidence="10" id="KW-0418">Kinase</keyword>
<keyword evidence="9" id="KW-0547">Nucleotide-binding</keyword>
<comment type="caution">
    <text evidence="18">Lacks conserved residue(s) required for the propagation of feature annotation.</text>
</comment>
<keyword evidence="11" id="KW-0067">ATP-binding</keyword>
<dbReference type="SMART" id="SM00179">
    <property type="entry name" value="EGF_CA"/>
    <property type="match status" value="3"/>
</dbReference>
<evidence type="ECO:0000256" key="3">
    <source>
        <dbReference type="ARBA" id="ARBA00022475"/>
    </source>
</evidence>
<feature type="signal peptide" evidence="20">
    <location>
        <begin position="1"/>
        <end position="25"/>
    </location>
</feature>
<dbReference type="InterPro" id="IPR018097">
    <property type="entry name" value="EGF_Ca-bd_CS"/>
</dbReference>
<feature type="compositionally biased region" description="Gly residues" evidence="19">
    <location>
        <begin position="530"/>
        <end position="566"/>
    </location>
</feature>
<accession>A0ABN8MLV3</accession>
<dbReference type="SUPFAM" id="SSF57184">
    <property type="entry name" value="Growth factor receptor domain"/>
    <property type="match status" value="1"/>
</dbReference>
<evidence type="ECO:0000256" key="8">
    <source>
        <dbReference type="ARBA" id="ARBA00022737"/>
    </source>
</evidence>
<evidence type="ECO:0000313" key="22">
    <source>
        <dbReference type="EMBL" id="CAH3030676.1"/>
    </source>
</evidence>
<keyword evidence="23" id="KW-1185">Reference proteome</keyword>
<protein>
    <recommendedName>
        <fullName evidence="2">receptor protein-tyrosine kinase</fullName>
        <ecNumber evidence="2">2.7.10.1</ecNumber>
    </recommendedName>
</protein>
<keyword evidence="13" id="KW-0472">Membrane</keyword>
<feature type="domain" description="EGF-like" evidence="21">
    <location>
        <begin position="162"/>
        <end position="202"/>
    </location>
</feature>
<dbReference type="Proteomes" id="UP001159427">
    <property type="component" value="Unassembled WGS sequence"/>
</dbReference>
<dbReference type="InterPro" id="IPR001881">
    <property type="entry name" value="EGF-like_Ca-bd_dom"/>
</dbReference>
<feature type="chain" id="PRO_5046098176" description="receptor protein-tyrosine kinase" evidence="20">
    <location>
        <begin position="26"/>
        <end position="599"/>
    </location>
</feature>
<evidence type="ECO:0000259" key="21">
    <source>
        <dbReference type="PROSITE" id="PS50026"/>
    </source>
</evidence>
<comment type="caution">
    <text evidence="22">The sequence shown here is derived from an EMBL/GenBank/DDBJ whole genome shotgun (WGS) entry which is preliminary data.</text>
</comment>
<dbReference type="PROSITE" id="PS00010">
    <property type="entry name" value="ASX_HYDROXYL"/>
    <property type="match status" value="2"/>
</dbReference>
<name>A0ABN8MLV3_9CNID</name>
<dbReference type="PROSITE" id="PS01186">
    <property type="entry name" value="EGF_2"/>
    <property type="match status" value="2"/>
</dbReference>
<evidence type="ECO:0000256" key="19">
    <source>
        <dbReference type="SAM" id="MobiDB-lite"/>
    </source>
</evidence>